<dbReference type="CDD" id="cd00077">
    <property type="entry name" value="HDc"/>
    <property type="match status" value="1"/>
</dbReference>
<dbReference type="PANTHER" id="PTHR45228">
    <property type="entry name" value="CYCLIC DI-GMP PHOSPHODIESTERASE TM_0186-RELATED"/>
    <property type="match status" value="1"/>
</dbReference>
<dbReference type="eggNOG" id="COG2206">
    <property type="taxonomic scope" value="Bacteria"/>
</dbReference>
<dbReference type="InterPro" id="IPR006674">
    <property type="entry name" value="HD_domain"/>
</dbReference>
<gene>
    <name evidence="2" type="ORF">AT03_06440</name>
</gene>
<dbReference type="Proteomes" id="UP000029986">
    <property type="component" value="Chromosome"/>
</dbReference>
<dbReference type="InterPro" id="IPR003607">
    <property type="entry name" value="HD/PDEase_dom"/>
</dbReference>
<dbReference type="Pfam" id="PF01966">
    <property type="entry name" value="HD"/>
    <property type="match status" value="1"/>
</dbReference>
<sequence>MDINLIQTLACISKTIDMINPKLNMHHVRTAFIAWHLAKEASFSPASCRQTLLAALLHDIGGLNEQSRLAPLSYYDNDHNNHALIGGLLLAHIPLFKPLSDFVRYHHTCWDYGTGSIIDGEQVPEESHIIYLADRIDVLLAQYRHQDLFALRDVLTKKIQEGINVLYKPEFIQAFTKIAARDVFWSVIQSSNYLDYIREIPRIHNNTISLHNFRDIMNLLAFIIDQFSEDDDCHSLVVGRLAGYLAKEAGIPPTQCLKTEIAGFLHNIGSLDRTSPHSPQHIWEILQPIEGMSDIAEWCMMQSSSKEERASGPVEQEILYVSHRTALVLEKKLSTHGLIADLKLAVRQNEISPALFRLTSDHAAMLVQIYQVTTRERRALVQHIDKLNHALNREKHE</sequence>
<feature type="domain" description="HD/PDEase" evidence="1">
    <location>
        <begin position="227"/>
        <end position="337"/>
    </location>
</feature>
<dbReference type="AlphaFoldDB" id="A0A097R001"/>
<dbReference type="PATRIC" id="fig|1453496.5.peg.1290"/>
<feature type="domain" description="HD/PDEase" evidence="1">
    <location>
        <begin position="19"/>
        <end position="148"/>
    </location>
</feature>
<dbReference type="SUPFAM" id="SSF109604">
    <property type="entry name" value="HD-domain/PDEase-like"/>
    <property type="match status" value="2"/>
</dbReference>
<organism evidence="2 3">
    <name type="scientific">Hafnia alvei FB1</name>
    <dbReference type="NCBI Taxonomy" id="1453496"/>
    <lineage>
        <taxon>Bacteria</taxon>
        <taxon>Pseudomonadati</taxon>
        <taxon>Pseudomonadota</taxon>
        <taxon>Gammaproteobacteria</taxon>
        <taxon>Enterobacterales</taxon>
        <taxon>Hafniaceae</taxon>
        <taxon>Hafnia</taxon>
    </lineage>
</organism>
<dbReference type="Gene3D" id="1.10.3210.10">
    <property type="entry name" value="Hypothetical protein af1432"/>
    <property type="match status" value="2"/>
</dbReference>
<evidence type="ECO:0000313" key="3">
    <source>
        <dbReference type="Proteomes" id="UP000029986"/>
    </source>
</evidence>
<dbReference type="EMBL" id="CP009706">
    <property type="protein sequence ID" value="AIU72066.1"/>
    <property type="molecule type" value="Genomic_DNA"/>
</dbReference>
<protein>
    <submittedName>
        <fullName evidence="2">Response regulator containing a CheY-like receiver domain and an HD-GYP domain protein</fullName>
    </submittedName>
</protein>
<dbReference type="KEGG" id="hav:AT03_06440"/>
<dbReference type="SMART" id="SM00471">
    <property type="entry name" value="HDc"/>
    <property type="match status" value="2"/>
</dbReference>
<accession>A0A097R001</accession>
<evidence type="ECO:0000259" key="1">
    <source>
        <dbReference type="SMART" id="SM00471"/>
    </source>
</evidence>
<reference evidence="2 3" key="1">
    <citation type="journal article" date="2014" name="Gut Pathog.">
        <title>Gene clusters of Hafnia alvei strain FB1 important in survival and pathogenesis: a draft genome perspective.</title>
        <authorList>
            <person name="Tan J.Y."/>
            <person name="Yin W.F."/>
            <person name="Chan K.G."/>
        </authorList>
    </citation>
    <scope>NUCLEOTIDE SEQUENCE [LARGE SCALE GENOMIC DNA]</scope>
    <source>
        <strain evidence="2 3">FB1</strain>
    </source>
</reference>
<dbReference type="OrthoDB" id="9764808at2"/>
<dbReference type="InterPro" id="IPR052020">
    <property type="entry name" value="Cyclic_di-GMP/3'3'-cGAMP_PDE"/>
</dbReference>
<name>A0A097R001_HAFAL</name>
<evidence type="ECO:0000313" key="2">
    <source>
        <dbReference type="EMBL" id="AIU72066.1"/>
    </source>
</evidence>
<dbReference type="HOGENOM" id="CLU_651778_0_0_6"/>
<proteinExistence type="predicted"/>
<keyword evidence="3" id="KW-1185">Reference proteome</keyword>